<organism evidence="1 2">
    <name type="scientific">Butyrivibrio hungatei</name>
    <dbReference type="NCBI Taxonomy" id="185008"/>
    <lineage>
        <taxon>Bacteria</taxon>
        <taxon>Bacillati</taxon>
        <taxon>Bacillota</taxon>
        <taxon>Clostridia</taxon>
        <taxon>Lachnospirales</taxon>
        <taxon>Lachnospiraceae</taxon>
        <taxon>Butyrivibrio</taxon>
    </lineage>
</organism>
<dbReference type="PROSITE" id="PS51257">
    <property type="entry name" value="PROKAR_LIPOPROTEIN"/>
    <property type="match status" value="1"/>
</dbReference>
<dbReference type="EMBL" id="FMUR01000005">
    <property type="protein sequence ID" value="SCX96448.1"/>
    <property type="molecule type" value="Genomic_DNA"/>
</dbReference>
<dbReference type="Proteomes" id="UP000183047">
    <property type="component" value="Unassembled WGS sequence"/>
</dbReference>
<evidence type="ECO:0000313" key="2">
    <source>
        <dbReference type="Proteomes" id="UP000183047"/>
    </source>
</evidence>
<protein>
    <recommendedName>
        <fullName evidence="3">Lipoprotein</fullName>
    </recommendedName>
</protein>
<evidence type="ECO:0000313" key="1">
    <source>
        <dbReference type="EMBL" id="SCX96448.1"/>
    </source>
</evidence>
<dbReference type="RefSeq" id="WP_074461672.1">
    <property type="nucleotide sequence ID" value="NZ_FMUR01000005.1"/>
</dbReference>
<accession>A0A1G5C235</accession>
<evidence type="ECO:0008006" key="3">
    <source>
        <dbReference type="Google" id="ProtNLM"/>
    </source>
</evidence>
<name>A0A1G5C235_9FIRM</name>
<proteinExistence type="predicted"/>
<keyword evidence="2" id="KW-1185">Reference proteome</keyword>
<gene>
    <name evidence="1" type="ORF">SAMN02910451_00941</name>
</gene>
<dbReference type="AlphaFoldDB" id="A0A1G5C235"/>
<dbReference type="OrthoDB" id="1956182at2"/>
<reference evidence="2" key="1">
    <citation type="submission" date="2016-10" db="EMBL/GenBank/DDBJ databases">
        <authorList>
            <person name="Varghese N."/>
            <person name="Submissions S."/>
        </authorList>
    </citation>
    <scope>NUCLEOTIDE SEQUENCE [LARGE SCALE GENOMIC DNA]</scope>
    <source>
        <strain evidence="2">XBD2006</strain>
    </source>
</reference>
<sequence>MQGNIIRLNKMMKKIAVVFMTATIFVVLAGCGEEKKDITSIKIDRKGNITSVIYDDFAGENYSQEEFETANSARVEAYNEECLGERITVESVEKNEETSKIKVVMTYDSPDDYKKFNGKVLFYGTVKEAEKAGYTLTDKLVDSERKAPDKNILKKYKNKHVIIVEDKTTIFVPYNIDYVSVGARYTGKKGVDLSGCSTQLVEILLSK</sequence>